<dbReference type="OrthoDB" id="3800228at2759"/>
<name>A0A6A6RN43_9PLEO</name>
<evidence type="ECO:0000313" key="1">
    <source>
        <dbReference type="EMBL" id="KAF2635568.1"/>
    </source>
</evidence>
<protein>
    <submittedName>
        <fullName evidence="1">Uncharacterized protein</fullName>
    </submittedName>
</protein>
<accession>A0A6A6RN43</accession>
<dbReference type="Proteomes" id="UP000799753">
    <property type="component" value="Unassembled WGS sequence"/>
</dbReference>
<dbReference type="EMBL" id="MU006805">
    <property type="protein sequence ID" value="KAF2635568.1"/>
    <property type="molecule type" value="Genomic_DNA"/>
</dbReference>
<organism evidence="1 2">
    <name type="scientific">Massarina eburnea CBS 473.64</name>
    <dbReference type="NCBI Taxonomy" id="1395130"/>
    <lineage>
        <taxon>Eukaryota</taxon>
        <taxon>Fungi</taxon>
        <taxon>Dikarya</taxon>
        <taxon>Ascomycota</taxon>
        <taxon>Pezizomycotina</taxon>
        <taxon>Dothideomycetes</taxon>
        <taxon>Pleosporomycetidae</taxon>
        <taxon>Pleosporales</taxon>
        <taxon>Massarineae</taxon>
        <taxon>Massarinaceae</taxon>
        <taxon>Massarina</taxon>
    </lineage>
</organism>
<dbReference type="AlphaFoldDB" id="A0A6A6RN43"/>
<keyword evidence="2" id="KW-1185">Reference proteome</keyword>
<reference evidence="1" key="1">
    <citation type="journal article" date="2020" name="Stud. Mycol.">
        <title>101 Dothideomycetes genomes: a test case for predicting lifestyles and emergence of pathogens.</title>
        <authorList>
            <person name="Haridas S."/>
            <person name="Albert R."/>
            <person name="Binder M."/>
            <person name="Bloem J."/>
            <person name="Labutti K."/>
            <person name="Salamov A."/>
            <person name="Andreopoulos B."/>
            <person name="Baker S."/>
            <person name="Barry K."/>
            <person name="Bills G."/>
            <person name="Bluhm B."/>
            <person name="Cannon C."/>
            <person name="Castanera R."/>
            <person name="Culley D."/>
            <person name="Daum C."/>
            <person name="Ezra D."/>
            <person name="Gonzalez J."/>
            <person name="Henrissat B."/>
            <person name="Kuo A."/>
            <person name="Liang C."/>
            <person name="Lipzen A."/>
            <person name="Lutzoni F."/>
            <person name="Magnuson J."/>
            <person name="Mondo S."/>
            <person name="Nolan M."/>
            <person name="Ohm R."/>
            <person name="Pangilinan J."/>
            <person name="Park H.-J."/>
            <person name="Ramirez L."/>
            <person name="Alfaro M."/>
            <person name="Sun H."/>
            <person name="Tritt A."/>
            <person name="Yoshinaga Y."/>
            <person name="Zwiers L.-H."/>
            <person name="Turgeon B."/>
            <person name="Goodwin S."/>
            <person name="Spatafora J."/>
            <person name="Crous P."/>
            <person name="Grigoriev I."/>
        </authorList>
    </citation>
    <scope>NUCLEOTIDE SEQUENCE</scope>
    <source>
        <strain evidence="1">CBS 473.64</strain>
    </source>
</reference>
<gene>
    <name evidence="1" type="ORF">P280DRAFT_190840</name>
</gene>
<proteinExistence type="predicted"/>
<sequence length="495" mass="54679">MGFIDVPREGGAEGEMMWDHSKCEGNGHQSFCCPMNLIVQPRCTWRGYNDGRCNGRCEYDETEVGSLSVGCKKGHQKACCFGIEGIEAYSSCIWTSDTTHPNRNCAAAGEQARCTPSYSSFVFASSLGFGGEDKCLRGARSYCCHGNVPSEFHNCKWTYNYNEKGVCEQYCPFGHIKLGMLTIPECERRGGFAAYCCAGQPNPSPTPIPQRPTPSYYSYSGPPIPSSTVKPGPVWDFKLVLDHYIDNRGWSAAGCALEILPVIEYDFDFDDDTESLKARSEPKAADTMESIANVSTTATKESTCVRAFLAIGDFIMHLVDTQKGPTNQIEQDMSTVYDQDMGIYGKGVKIDSMRYYIHTHQNRNPRAIIDNMLRDPLGFSANAELEKNICRGLPQESAQVLGNALILNETISTPSQPASNSTESLHRRTIYNTVNVTPLMGYDYLRRPSLGDILVGVLAGHLSRGPSRFFWYGGNHGLNPAGPCLETVYWIGLVF</sequence>
<evidence type="ECO:0000313" key="2">
    <source>
        <dbReference type="Proteomes" id="UP000799753"/>
    </source>
</evidence>